<dbReference type="GO" id="GO:0009318">
    <property type="term" value="C:exodeoxyribonuclease VII complex"/>
    <property type="evidence" value="ECO:0007669"/>
    <property type="project" value="InterPro"/>
</dbReference>
<accession>A0A381RF99</accession>
<dbReference type="InterPro" id="IPR003753">
    <property type="entry name" value="Exonuc_VII_L"/>
</dbReference>
<name>A0A381RF99_9ZZZZ</name>
<dbReference type="GO" id="GO:0006308">
    <property type="term" value="P:DNA catabolic process"/>
    <property type="evidence" value="ECO:0007669"/>
    <property type="project" value="InterPro"/>
</dbReference>
<dbReference type="NCBIfam" id="TIGR00237">
    <property type="entry name" value="xseA"/>
    <property type="match status" value="1"/>
</dbReference>
<evidence type="ECO:0000256" key="5">
    <source>
        <dbReference type="SAM" id="MobiDB-lite"/>
    </source>
</evidence>
<evidence type="ECO:0000259" key="6">
    <source>
        <dbReference type="Pfam" id="PF02601"/>
    </source>
</evidence>
<evidence type="ECO:0000313" key="8">
    <source>
        <dbReference type="EMBL" id="SUZ90370.1"/>
    </source>
</evidence>
<feature type="domain" description="OB-fold nucleic acid binding" evidence="7">
    <location>
        <begin position="40"/>
        <end position="133"/>
    </location>
</feature>
<keyword evidence="4" id="KW-0269">Exonuclease</keyword>
<evidence type="ECO:0000259" key="7">
    <source>
        <dbReference type="Pfam" id="PF13742"/>
    </source>
</evidence>
<dbReference type="Pfam" id="PF02601">
    <property type="entry name" value="Exonuc_VII_L"/>
    <property type="match status" value="1"/>
</dbReference>
<dbReference type="HAMAP" id="MF_00378">
    <property type="entry name" value="Exonuc_7_L"/>
    <property type="match status" value="1"/>
</dbReference>
<organism evidence="8">
    <name type="scientific">marine metagenome</name>
    <dbReference type="NCBI Taxonomy" id="408172"/>
    <lineage>
        <taxon>unclassified sequences</taxon>
        <taxon>metagenomes</taxon>
        <taxon>ecological metagenomes</taxon>
    </lineage>
</organism>
<keyword evidence="3" id="KW-0378">Hydrolase</keyword>
<dbReference type="PANTHER" id="PTHR30008">
    <property type="entry name" value="EXODEOXYRIBONUCLEASE 7 LARGE SUBUNIT"/>
    <property type="match status" value="1"/>
</dbReference>
<evidence type="ECO:0000256" key="2">
    <source>
        <dbReference type="ARBA" id="ARBA00022722"/>
    </source>
</evidence>
<keyword evidence="2" id="KW-0540">Nuclease</keyword>
<dbReference type="AlphaFoldDB" id="A0A381RF99"/>
<dbReference type="EMBL" id="UINC01001889">
    <property type="protein sequence ID" value="SUZ90370.1"/>
    <property type="molecule type" value="Genomic_DNA"/>
</dbReference>
<dbReference type="CDD" id="cd04489">
    <property type="entry name" value="ExoVII_LU_OBF"/>
    <property type="match status" value="1"/>
</dbReference>
<evidence type="ECO:0000256" key="1">
    <source>
        <dbReference type="ARBA" id="ARBA00022490"/>
    </source>
</evidence>
<evidence type="ECO:0000256" key="3">
    <source>
        <dbReference type="ARBA" id="ARBA00022801"/>
    </source>
</evidence>
<feature type="region of interest" description="Disordered" evidence="5">
    <location>
        <begin position="1"/>
        <end position="34"/>
    </location>
</feature>
<dbReference type="GO" id="GO:0008855">
    <property type="term" value="F:exodeoxyribonuclease VII activity"/>
    <property type="evidence" value="ECO:0007669"/>
    <property type="project" value="InterPro"/>
</dbReference>
<gene>
    <name evidence="8" type="ORF">METZ01_LOCUS43224</name>
</gene>
<dbReference type="GO" id="GO:0003676">
    <property type="term" value="F:nucleic acid binding"/>
    <property type="evidence" value="ECO:0007669"/>
    <property type="project" value="InterPro"/>
</dbReference>
<dbReference type="InterPro" id="IPR020579">
    <property type="entry name" value="Exonuc_VII_lsu_C"/>
</dbReference>
<evidence type="ECO:0000256" key="4">
    <source>
        <dbReference type="ARBA" id="ARBA00022839"/>
    </source>
</evidence>
<protein>
    <submittedName>
        <fullName evidence="8">Uncharacterized protein</fullName>
    </submittedName>
</protein>
<dbReference type="InterPro" id="IPR025824">
    <property type="entry name" value="OB-fold_nuc-bd_dom"/>
</dbReference>
<reference evidence="8" key="1">
    <citation type="submission" date="2018-05" db="EMBL/GenBank/DDBJ databases">
        <authorList>
            <person name="Lanie J.A."/>
            <person name="Ng W.-L."/>
            <person name="Kazmierczak K.M."/>
            <person name="Andrzejewski T.M."/>
            <person name="Davidsen T.M."/>
            <person name="Wayne K.J."/>
            <person name="Tettelin H."/>
            <person name="Glass J.I."/>
            <person name="Rusch D."/>
            <person name="Podicherti R."/>
            <person name="Tsui H.-C.T."/>
            <person name="Winkler M.E."/>
        </authorList>
    </citation>
    <scope>NUCLEOTIDE SEQUENCE</scope>
</reference>
<dbReference type="PANTHER" id="PTHR30008:SF0">
    <property type="entry name" value="EXODEOXYRIBONUCLEASE 7 LARGE SUBUNIT"/>
    <property type="match status" value="1"/>
</dbReference>
<keyword evidence="1" id="KW-0963">Cytoplasm</keyword>
<feature type="domain" description="Exonuclease VII large subunit C-terminal" evidence="6">
    <location>
        <begin position="156"/>
        <end position="471"/>
    </location>
</feature>
<sequence>MHIPFEVDPPQKDKKSASKTQEMNAPGFNNFESQRAQKPLTVTQLTRQVALLLEGKFRSLTVEAELSNVKRASSGHWYFSLKDDQSQIRGVMFRQAANSLRFEPENGLEVIVRGHLTVYQQRGEYQIMVSSMEPKGLGALQLAFDQMKAKLDADGLFAPEHKQSIPFLPRRIGIVTSPTGAVIHDMLTVLEHRFPGIPVLLFPVPVQGDSAPPKLVEGLQHLNKIRDSQQIDVLIIGRGGGSMEDLWAFNDEKLARAIFLLDIPVISAVGHETDFTIADFVSDLRAPTPSAAVELAVPKKQDLMLTVSQKQEQLQRAMFQQLDRLSEYVEAVRQRLASPVAMVEQFNQRVDDLDSLLQERTRRLLENLLNRISSVVDKLLLLNPGRELLTYQRSVELLQDRLTRAIGLFHKKRGDSVQQQMDLLDSLSPLSVLHRGYSVTLDKKGNSLRSVTEVHAGDELQVRLDDGTLQTKVTSVKPEHKT</sequence>
<dbReference type="Pfam" id="PF13742">
    <property type="entry name" value="tRNA_anti_2"/>
    <property type="match status" value="1"/>
</dbReference>
<proteinExistence type="inferred from homology"/>